<feature type="region of interest" description="Disordered" evidence="1">
    <location>
        <begin position="1"/>
        <end position="54"/>
    </location>
</feature>
<feature type="compositionally biased region" description="Low complexity" evidence="1">
    <location>
        <begin position="378"/>
        <end position="397"/>
    </location>
</feature>
<accession>A0A6C0BGR1</accession>
<feature type="compositionally biased region" description="Low complexity" evidence="1">
    <location>
        <begin position="30"/>
        <end position="50"/>
    </location>
</feature>
<dbReference type="EMBL" id="MN739157">
    <property type="protein sequence ID" value="QHS91280.1"/>
    <property type="molecule type" value="Genomic_DNA"/>
</dbReference>
<evidence type="ECO:0000256" key="1">
    <source>
        <dbReference type="SAM" id="MobiDB-lite"/>
    </source>
</evidence>
<protein>
    <submittedName>
        <fullName evidence="2">Uncharacterized protein</fullName>
    </submittedName>
</protein>
<feature type="compositionally biased region" description="Basic residues" evidence="1">
    <location>
        <begin position="403"/>
        <end position="413"/>
    </location>
</feature>
<organism evidence="2">
    <name type="scientific">viral metagenome</name>
    <dbReference type="NCBI Taxonomy" id="1070528"/>
    <lineage>
        <taxon>unclassified sequences</taxon>
        <taxon>metagenomes</taxon>
        <taxon>organismal metagenomes</taxon>
    </lineage>
</organism>
<feature type="compositionally biased region" description="Basic and acidic residues" evidence="1">
    <location>
        <begin position="1"/>
        <end position="10"/>
    </location>
</feature>
<feature type="compositionally biased region" description="Basic residues" evidence="1">
    <location>
        <begin position="11"/>
        <end position="21"/>
    </location>
</feature>
<dbReference type="AlphaFoldDB" id="A0A6C0BGR1"/>
<evidence type="ECO:0000313" key="2">
    <source>
        <dbReference type="EMBL" id="QHS91280.1"/>
    </source>
</evidence>
<reference evidence="2" key="1">
    <citation type="journal article" date="2020" name="Nature">
        <title>Giant virus diversity and host interactions through global metagenomics.</title>
        <authorList>
            <person name="Schulz F."/>
            <person name="Roux S."/>
            <person name="Paez-Espino D."/>
            <person name="Jungbluth S."/>
            <person name="Walsh D.A."/>
            <person name="Denef V.J."/>
            <person name="McMahon K.D."/>
            <person name="Konstantinidis K.T."/>
            <person name="Eloe-Fadrosh E.A."/>
            <person name="Kyrpides N.C."/>
            <person name="Woyke T."/>
        </authorList>
    </citation>
    <scope>NUCLEOTIDE SEQUENCE</scope>
    <source>
        <strain evidence="2">GVMAG-M-3300013004-44</strain>
    </source>
</reference>
<proteinExistence type="predicted"/>
<feature type="region of interest" description="Disordered" evidence="1">
    <location>
        <begin position="378"/>
        <end position="413"/>
    </location>
</feature>
<sequence length="413" mass="46842">MAAASDDSKKPSSHKKFKVKPGRWQLHLGNSNSNSNSNANSNSNSNPNSNPYTRKLRKSMTKMNKVLIPRIRINEKIIDADAGIYTWIIKGIENSTLYATRIFTKQEIGTLHLDLDRQTTMMGDTRKIIGAGELKVSPGETPLIQFNLQSGTYTKDIIDYHKIDMSLLFPEPMSKNDEDKHGIWIHIFGEIQQDKIQKIIDAVQIDSRKIIECMKKHLITPAQKRGQIIMNKPEDSPFTKEEIEELLRKNPKNEVFKAEISKIQQRIKNRIILYKRDRMIEFITRMFCSIFKAPTCKDVVQFRESTKSDTRFIKRDDAGKEFEVTAGKSLIVGAKNLSRANDIEQLSRYFKIKNNAPASVNNALANINNAPNSINNAPNSINNAPNSINNAPNSVNSLNKRGPPTKKAKKVKH</sequence>
<name>A0A6C0BGR1_9ZZZZ</name>